<dbReference type="EnsemblPlants" id="OPUNC09G02920.1">
    <property type="protein sequence ID" value="OPUNC09G02920.1"/>
    <property type="gene ID" value="OPUNC09G02920"/>
</dbReference>
<organism evidence="1">
    <name type="scientific">Oryza punctata</name>
    <name type="common">Red rice</name>
    <dbReference type="NCBI Taxonomy" id="4537"/>
    <lineage>
        <taxon>Eukaryota</taxon>
        <taxon>Viridiplantae</taxon>
        <taxon>Streptophyta</taxon>
        <taxon>Embryophyta</taxon>
        <taxon>Tracheophyta</taxon>
        <taxon>Spermatophyta</taxon>
        <taxon>Magnoliopsida</taxon>
        <taxon>Liliopsida</taxon>
        <taxon>Poales</taxon>
        <taxon>Poaceae</taxon>
        <taxon>BOP clade</taxon>
        <taxon>Oryzoideae</taxon>
        <taxon>Oryzeae</taxon>
        <taxon>Oryzinae</taxon>
        <taxon>Oryza</taxon>
    </lineage>
</organism>
<dbReference type="HOGENOM" id="CLU_000134_44_4_1"/>
<dbReference type="Proteomes" id="UP000026962">
    <property type="component" value="Chromosome 9"/>
</dbReference>
<name>A0A0E0LZ51_ORYPU</name>
<proteinExistence type="predicted"/>
<keyword evidence="2" id="KW-1185">Reference proteome</keyword>
<dbReference type="eggNOG" id="KOG0548">
    <property type="taxonomic scope" value="Eukaryota"/>
</dbReference>
<dbReference type="AlphaFoldDB" id="A0A0E0LZ51"/>
<sequence>MRGVQGDDAFKEKKYVDASAHYTVAIETDTADSTLYAKRSLCGLHLSERNKAFDDARTYKEMGPDFSKSCYEQGAALILLKDYDQACKALMSGLKLDFGSDVIDEASRYPLLFA</sequence>
<evidence type="ECO:0000313" key="2">
    <source>
        <dbReference type="Proteomes" id="UP000026962"/>
    </source>
</evidence>
<dbReference type="Gramene" id="OPUNC09G02920.1">
    <property type="protein sequence ID" value="OPUNC09G02920.1"/>
    <property type="gene ID" value="OPUNC09G02920"/>
</dbReference>
<accession>A0A0E0LZ51</accession>
<reference evidence="1" key="1">
    <citation type="submission" date="2015-04" db="UniProtKB">
        <authorList>
            <consortium name="EnsemblPlants"/>
        </authorList>
    </citation>
    <scope>IDENTIFICATION</scope>
</reference>
<reference evidence="1" key="2">
    <citation type="submission" date="2018-05" db="EMBL/GenBank/DDBJ databases">
        <title>OpunRS2 (Oryza punctata Reference Sequence Version 2).</title>
        <authorList>
            <person name="Zhang J."/>
            <person name="Kudrna D."/>
            <person name="Lee S."/>
            <person name="Talag J."/>
            <person name="Welchert J."/>
            <person name="Wing R.A."/>
        </authorList>
    </citation>
    <scope>NUCLEOTIDE SEQUENCE [LARGE SCALE GENOMIC DNA]</scope>
</reference>
<dbReference type="PANTHER" id="PTHR46224:SF22">
    <property type="match status" value="1"/>
</dbReference>
<evidence type="ECO:0000313" key="1">
    <source>
        <dbReference type="EnsemblPlants" id="OPUNC09G02920.1"/>
    </source>
</evidence>
<dbReference type="OMA" id="RPRTNQV"/>
<protein>
    <submittedName>
        <fullName evidence="1">Uncharacterized protein</fullName>
    </submittedName>
</protein>
<dbReference type="PANTHER" id="PTHR46224">
    <property type="entry name" value="ANKYRIN REPEAT FAMILY PROTEIN"/>
    <property type="match status" value="1"/>
</dbReference>
<dbReference type="Gene3D" id="1.25.40.10">
    <property type="entry name" value="Tetratricopeptide repeat domain"/>
    <property type="match status" value="1"/>
</dbReference>
<dbReference type="SUPFAM" id="SSF48452">
    <property type="entry name" value="TPR-like"/>
    <property type="match status" value="1"/>
</dbReference>
<dbReference type="InterPro" id="IPR011990">
    <property type="entry name" value="TPR-like_helical_dom_sf"/>
</dbReference>
<dbReference type="InterPro" id="IPR051616">
    <property type="entry name" value="Cul2-RING_E3_ligase_SR"/>
</dbReference>
<dbReference type="STRING" id="4537.A0A0E0LZ51"/>